<feature type="signal peptide" evidence="2">
    <location>
        <begin position="1"/>
        <end position="24"/>
    </location>
</feature>
<keyword evidence="2" id="KW-0732">Signal</keyword>
<gene>
    <name evidence="3" type="ORF">H8L47_24575</name>
</gene>
<feature type="chain" id="PRO_5046934043" evidence="2">
    <location>
        <begin position="25"/>
        <end position="355"/>
    </location>
</feature>
<sequence length="355" mass="38938">MNKNTNVRLACVLLLSLVGGIASARQGSAENQANAKAQTKPGEMALPSAIPEPSQQSSAKMTAAELNARYSDPAMLPSPDGYARPRTKLKMPQFRDPKEQALDDLLDETVTFTRDDINRYYDRIDDFKRSVRTPDGQLRRAVISSVIVNLQPGSVIPVMRLNVNENSSLLFTDSTGNPWPIVKFSAPSKAMFAVEFHASNNPHEIALEPIKDYAYGNLKVFLAGMSTPVFVRLVTGQKETDVRLDARMPVRGPNAAALIEKQMPPEASSSMFSMLNGVVPEKAQELKVEGADARAWMLDGKMYLRLTNKTSVRSPSWTGTMSSIDGTNVYELPARTPVIYAAQEGKSVELRVSGF</sequence>
<evidence type="ECO:0000256" key="1">
    <source>
        <dbReference type="SAM" id="MobiDB-lite"/>
    </source>
</evidence>
<evidence type="ECO:0000313" key="3">
    <source>
        <dbReference type="EMBL" id="MBC3910749.1"/>
    </source>
</evidence>
<evidence type="ECO:0000313" key="4">
    <source>
        <dbReference type="Proteomes" id="UP000646911"/>
    </source>
</evidence>
<reference evidence="3 4" key="1">
    <citation type="submission" date="2020-08" db="EMBL/GenBank/DDBJ databases">
        <title>Novel species isolated from subtropical streams in China.</title>
        <authorList>
            <person name="Lu H."/>
        </authorList>
    </citation>
    <scope>NUCLEOTIDE SEQUENCE [LARGE SCALE GENOMIC DNA]</scope>
    <source>
        <strain evidence="3 4">NL8W</strain>
    </source>
</reference>
<dbReference type="InterPro" id="IPR022073">
    <property type="entry name" value="T4BSS_DotH_IcmK"/>
</dbReference>
<evidence type="ECO:0000256" key="2">
    <source>
        <dbReference type="SAM" id="SignalP"/>
    </source>
</evidence>
<organism evidence="3 4">
    <name type="scientific">Undibacterium umbellatum</name>
    <dbReference type="NCBI Taxonomy" id="2762300"/>
    <lineage>
        <taxon>Bacteria</taxon>
        <taxon>Pseudomonadati</taxon>
        <taxon>Pseudomonadota</taxon>
        <taxon>Betaproteobacteria</taxon>
        <taxon>Burkholderiales</taxon>
        <taxon>Oxalobacteraceae</taxon>
        <taxon>Undibacterium</taxon>
    </lineage>
</organism>
<dbReference type="Proteomes" id="UP000646911">
    <property type="component" value="Unassembled WGS sequence"/>
</dbReference>
<keyword evidence="4" id="KW-1185">Reference proteome</keyword>
<feature type="compositionally biased region" description="Polar residues" evidence="1">
    <location>
        <begin position="26"/>
        <end position="37"/>
    </location>
</feature>
<comment type="caution">
    <text evidence="3">The sequence shown here is derived from an EMBL/GenBank/DDBJ whole genome shotgun (WGS) entry which is preliminary data.</text>
</comment>
<dbReference type="Pfam" id="PF12293">
    <property type="entry name" value="T4BSS_DotH_IcmK"/>
    <property type="match status" value="1"/>
</dbReference>
<dbReference type="RefSeq" id="WP_186956323.1">
    <property type="nucleotide sequence ID" value="NZ_JACOFX010000019.1"/>
</dbReference>
<protein>
    <submittedName>
        <fullName evidence="3">Uncharacterized protein</fullName>
    </submittedName>
</protein>
<accession>A0ABR6ZGF4</accession>
<dbReference type="EMBL" id="JACOFX010000019">
    <property type="protein sequence ID" value="MBC3910749.1"/>
    <property type="molecule type" value="Genomic_DNA"/>
</dbReference>
<name>A0ABR6ZGF4_9BURK</name>
<feature type="region of interest" description="Disordered" evidence="1">
    <location>
        <begin position="26"/>
        <end position="61"/>
    </location>
</feature>
<proteinExistence type="predicted"/>